<feature type="region of interest" description="Disordered" evidence="1">
    <location>
        <begin position="56"/>
        <end position="111"/>
    </location>
</feature>
<keyword evidence="2" id="KW-0472">Membrane</keyword>
<accession>A0A197JTL1</accession>
<feature type="compositionally biased region" description="Basic and acidic residues" evidence="1">
    <location>
        <begin position="100"/>
        <end position="111"/>
    </location>
</feature>
<keyword evidence="2" id="KW-0812">Transmembrane</keyword>
<feature type="transmembrane region" description="Helical" evidence="2">
    <location>
        <begin position="21"/>
        <end position="42"/>
    </location>
</feature>
<dbReference type="EMBL" id="KV442047">
    <property type="protein sequence ID" value="OAQ28545.1"/>
    <property type="molecule type" value="Genomic_DNA"/>
</dbReference>
<feature type="compositionally biased region" description="Basic and acidic residues" evidence="1">
    <location>
        <begin position="67"/>
        <end position="77"/>
    </location>
</feature>
<gene>
    <name evidence="3" type="ORF">K457DRAFT_558344</name>
</gene>
<evidence type="ECO:0000313" key="4">
    <source>
        <dbReference type="Proteomes" id="UP000078512"/>
    </source>
</evidence>
<evidence type="ECO:0000256" key="2">
    <source>
        <dbReference type="SAM" id="Phobius"/>
    </source>
</evidence>
<name>A0A197JTL1_9FUNG</name>
<reference evidence="3 4" key="1">
    <citation type="submission" date="2016-05" db="EMBL/GenBank/DDBJ databases">
        <title>Genome sequencing reveals origins of a unique bacterial endosymbiosis in the earliest lineages of terrestrial Fungi.</title>
        <authorList>
            <consortium name="DOE Joint Genome Institute"/>
            <person name="Uehling J."/>
            <person name="Gryganskyi A."/>
            <person name="Hameed K."/>
            <person name="Tschaplinski T."/>
            <person name="Misztal P."/>
            <person name="Wu S."/>
            <person name="Desiro A."/>
            <person name="Vande Pol N."/>
            <person name="Du Z.-Y."/>
            <person name="Zienkiewicz A."/>
            <person name="Zienkiewicz K."/>
            <person name="Morin E."/>
            <person name="Tisserant E."/>
            <person name="Splivallo R."/>
            <person name="Hainaut M."/>
            <person name="Henrissat B."/>
            <person name="Ohm R."/>
            <person name="Kuo A."/>
            <person name="Yan J."/>
            <person name="Lipzen A."/>
            <person name="Nolan M."/>
            <person name="Labutti K."/>
            <person name="Barry K."/>
            <person name="Goldstein A."/>
            <person name="Labbe J."/>
            <person name="Schadt C."/>
            <person name="Tuskan G."/>
            <person name="Grigoriev I."/>
            <person name="Martin F."/>
            <person name="Vilgalys R."/>
            <person name="Bonito G."/>
        </authorList>
    </citation>
    <scope>NUCLEOTIDE SEQUENCE [LARGE SCALE GENOMIC DNA]</scope>
    <source>
        <strain evidence="3 4">AG-77</strain>
    </source>
</reference>
<dbReference type="AlphaFoldDB" id="A0A197JTL1"/>
<evidence type="ECO:0000313" key="3">
    <source>
        <dbReference type="EMBL" id="OAQ28545.1"/>
    </source>
</evidence>
<sequence>MTTTVKLRLKREEKEGQRNKTFGLPFLPLFSTNLFASSLFFLPRLAFRAGIHKHDEQVPQQVSMQRKRGDANGKGKTECSTMMGQHPLTRVEGHGAAVDKQWKQEEQDGKM</sequence>
<organism evidence="3 4">
    <name type="scientific">Linnemannia elongata AG-77</name>
    <dbReference type="NCBI Taxonomy" id="1314771"/>
    <lineage>
        <taxon>Eukaryota</taxon>
        <taxon>Fungi</taxon>
        <taxon>Fungi incertae sedis</taxon>
        <taxon>Mucoromycota</taxon>
        <taxon>Mortierellomycotina</taxon>
        <taxon>Mortierellomycetes</taxon>
        <taxon>Mortierellales</taxon>
        <taxon>Mortierellaceae</taxon>
        <taxon>Linnemannia</taxon>
    </lineage>
</organism>
<proteinExistence type="predicted"/>
<keyword evidence="2" id="KW-1133">Transmembrane helix</keyword>
<evidence type="ECO:0000256" key="1">
    <source>
        <dbReference type="SAM" id="MobiDB-lite"/>
    </source>
</evidence>
<dbReference type="Proteomes" id="UP000078512">
    <property type="component" value="Unassembled WGS sequence"/>
</dbReference>
<protein>
    <submittedName>
        <fullName evidence="3">Uncharacterized protein</fullName>
    </submittedName>
</protein>
<keyword evidence="4" id="KW-1185">Reference proteome</keyword>